<sequence length="432" mass="49879">MSLQIIIIIMLSTCSSYCNSDLLTGPDPWNYEVVQRPDKQQETDLPPDLRTPLKKERPAESKFAYGEWWFKRLLAIVLKNGQFQENEEGIVDISLQMRFEPDRWQVLDEYLKSESPLSNDKFRRSVGFVEDAIYKPTITDKIVLAWSDYIQVYLMEYKTYITLLLGLLAAVGVVMWLWKHMSHKHVIIIILAFLYVYEVFISYKEAEQQEYEKFVSAVNTCKWYFWTTECTVPPPDPLLFMKHMNPLKIAIRMFTSFISEPIIAINSTIKIMLHGVTDGLMFPFDKIVYGFSILVVNISLIYLLVMVVFNFIFNIPFNLNFLGVVSVGVRQNRRSLFSTNRNEQAEIRINDADRISGDRLDRLLNVCSLALTNINNVPNRAILNATNNNVPMLRRSASTGRLPNSSSDTNDQLAINSNFRRRINVGRGDGDH</sequence>
<feature type="transmembrane region" description="Helical" evidence="1">
    <location>
        <begin position="289"/>
        <end position="313"/>
    </location>
</feature>
<evidence type="ECO:0000313" key="4">
    <source>
        <dbReference type="Proteomes" id="UP000648187"/>
    </source>
</evidence>
<dbReference type="AlphaFoldDB" id="A0A835GCJ8"/>
<feature type="transmembrane region" description="Helical" evidence="1">
    <location>
        <begin position="160"/>
        <end position="178"/>
    </location>
</feature>
<comment type="caution">
    <text evidence="3">The sequence shown here is derived from an EMBL/GenBank/DDBJ whole genome shotgun (WGS) entry which is preliminary data.</text>
</comment>
<proteinExistence type="predicted"/>
<evidence type="ECO:0000313" key="3">
    <source>
        <dbReference type="EMBL" id="KAF9412932.1"/>
    </source>
</evidence>
<feature type="signal peptide" evidence="2">
    <location>
        <begin position="1"/>
        <end position="20"/>
    </location>
</feature>
<feature type="transmembrane region" description="Helical" evidence="1">
    <location>
        <begin position="184"/>
        <end position="203"/>
    </location>
</feature>
<reference evidence="3" key="1">
    <citation type="submission" date="2020-08" db="EMBL/GenBank/DDBJ databases">
        <title>Spodoptera exigua strain:BAW_Kor-Di-RS1 Genome sequencing and assembly.</title>
        <authorList>
            <person name="Kim J."/>
            <person name="Nam H.Y."/>
            <person name="Kwon M."/>
            <person name="Choi J.H."/>
            <person name="Cho S.R."/>
            <person name="Kim G.-H."/>
        </authorList>
    </citation>
    <scope>NUCLEOTIDE SEQUENCE</scope>
    <source>
        <strain evidence="3">BAW_Kor-Di-RS1</strain>
        <tissue evidence="3">Whole-body</tissue>
    </source>
</reference>
<protein>
    <recommendedName>
        <fullName evidence="5">Chloride channel CLIC-like protein 1</fullName>
    </recommendedName>
</protein>
<keyword evidence="1" id="KW-1133">Transmembrane helix</keyword>
<dbReference type="EMBL" id="JACKWZ010000174">
    <property type="protein sequence ID" value="KAF9412932.1"/>
    <property type="molecule type" value="Genomic_DNA"/>
</dbReference>
<keyword evidence="2" id="KW-0732">Signal</keyword>
<keyword evidence="4" id="KW-1185">Reference proteome</keyword>
<evidence type="ECO:0000256" key="1">
    <source>
        <dbReference type="SAM" id="Phobius"/>
    </source>
</evidence>
<feature type="transmembrane region" description="Helical" evidence="1">
    <location>
        <begin position="249"/>
        <end position="269"/>
    </location>
</feature>
<feature type="chain" id="PRO_5032986234" description="Chloride channel CLIC-like protein 1" evidence="2">
    <location>
        <begin position="21"/>
        <end position="432"/>
    </location>
</feature>
<name>A0A835GCJ8_SPOEX</name>
<dbReference type="Proteomes" id="UP000648187">
    <property type="component" value="Unassembled WGS sequence"/>
</dbReference>
<keyword evidence="1" id="KW-0812">Transmembrane</keyword>
<gene>
    <name evidence="3" type="ORF">HW555_008711</name>
</gene>
<evidence type="ECO:0008006" key="5">
    <source>
        <dbReference type="Google" id="ProtNLM"/>
    </source>
</evidence>
<organism evidence="3 4">
    <name type="scientific">Spodoptera exigua</name>
    <name type="common">Beet armyworm</name>
    <name type="synonym">Noctua fulgens</name>
    <dbReference type="NCBI Taxonomy" id="7107"/>
    <lineage>
        <taxon>Eukaryota</taxon>
        <taxon>Metazoa</taxon>
        <taxon>Ecdysozoa</taxon>
        <taxon>Arthropoda</taxon>
        <taxon>Hexapoda</taxon>
        <taxon>Insecta</taxon>
        <taxon>Pterygota</taxon>
        <taxon>Neoptera</taxon>
        <taxon>Endopterygota</taxon>
        <taxon>Lepidoptera</taxon>
        <taxon>Glossata</taxon>
        <taxon>Ditrysia</taxon>
        <taxon>Noctuoidea</taxon>
        <taxon>Noctuidae</taxon>
        <taxon>Amphipyrinae</taxon>
        <taxon>Spodoptera</taxon>
    </lineage>
</organism>
<evidence type="ECO:0000256" key="2">
    <source>
        <dbReference type="SAM" id="SignalP"/>
    </source>
</evidence>
<accession>A0A835GCJ8</accession>
<keyword evidence="1" id="KW-0472">Membrane</keyword>